<organism evidence="1 2">
    <name type="scientific">Aquimarina litoralis</name>
    <dbReference type="NCBI Taxonomy" id="584605"/>
    <lineage>
        <taxon>Bacteria</taxon>
        <taxon>Pseudomonadati</taxon>
        <taxon>Bacteroidota</taxon>
        <taxon>Flavobacteriia</taxon>
        <taxon>Flavobacteriales</taxon>
        <taxon>Flavobacteriaceae</taxon>
        <taxon>Aquimarina</taxon>
    </lineage>
</organism>
<reference evidence="1 2" key="1">
    <citation type="journal article" date="2019" name="Int. J. Syst. Evol. Microbiol.">
        <title>The Global Catalogue of Microorganisms (GCM) 10K type strain sequencing project: providing services to taxonomists for standard genome sequencing and annotation.</title>
        <authorList>
            <consortium name="The Broad Institute Genomics Platform"/>
            <consortium name="The Broad Institute Genome Sequencing Center for Infectious Disease"/>
            <person name="Wu L."/>
            <person name="Ma J."/>
        </authorList>
    </citation>
    <scope>NUCLEOTIDE SEQUENCE [LARGE SCALE GENOMIC DNA]</scope>
    <source>
        <strain evidence="1 2">JCM 15974</strain>
    </source>
</reference>
<proteinExistence type="predicted"/>
<dbReference type="Proteomes" id="UP001501758">
    <property type="component" value="Unassembled WGS sequence"/>
</dbReference>
<comment type="caution">
    <text evidence="1">The sequence shown here is derived from an EMBL/GenBank/DDBJ whole genome shotgun (WGS) entry which is preliminary data.</text>
</comment>
<name>A0ABN1IWV1_9FLAO</name>
<dbReference type="RefSeq" id="WP_343912703.1">
    <property type="nucleotide sequence ID" value="NZ_BAAAGE010000002.1"/>
</dbReference>
<accession>A0ABN1IWV1</accession>
<sequence length="158" mass="17611">MGIFLSTYVPELGMSPDSEICHTFVYRWLIANGNFTGDYPDPLQNISSVEAERFFFPDMGLPARVGGEVQVRENSVIGFWDHGGVLQHTMLAITPTSWVGANNTGCFGVQGGRTQINDVDEFVNGPRSHFGWVGDDNGWQGQYQGLTVTYRDLPRRTF</sequence>
<evidence type="ECO:0000313" key="2">
    <source>
        <dbReference type="Proteomes" id="UP001501758"/>
    </source>
</evidence>
<evidence type="ECO:0000313" key="1">
    <source>
        <dbReference type="EMBL" id="GAA0722846.1"/>
    </source>
</evidence>
<protein>
    <recommendedName>
        <fullName evidence="3">CHAP domain-containing protein</fullName>
    </recommendedName>
</protein>
<evidence type="ECO:0008006" key="3">
    <source>
        <dbReference type="Google" id="ProtNLM"/>
    </source>
</evidence>
<dbReference type="EMBL" id="BAAAGE010000002">
    <property type="protein sequence ID" value="GAA0722846.1"/>
    <property type="molecule type" value="Genomic_DNA"/>
</dbReference>
<gene>
    <name evidence="1" type="ORF">GCM10009430_25660</name>
</gene>
<keyword evidence="2" id="KW-1185">Reference proteome</keyword>